<dbReference type="EMBL" id="NWUJ01000003">
    <property type="protein sequence ID" value="PFH36637.1"/>
    <property type="molecule type" value="Genomic_DNA"/>
</dbReference>
<dbReference type="GeneID" id="40309759"/>
<proteinExistence type="predicted"/>
<dbReference type="RefSeq" id="XP_029220646.1">
    <property type="nucleotide sequence ID" value="XM_029363280.1"/>
</dbReference>
<dbReference type="OrthoDB" id="328846at2759"/>
<feature type="region of interest" description="Disordered" evidence="1">
    <location>
        <begin position="160"/>
        <end position="203"/>
    </location>
</feature>
<keyword evidence="3" id="KW-1185">Reference proteome</keyword>
<gene>
    <name evidence="2" type="ORF">BESB_048290</name>
</gene>
<feature type="compositionally biased region" description="Polar residues" evidence="1">
    <location>
        <begin position="179"/>
        <end position="192"/>
    </location>
</feature>
<evidence type="ECO:0000313" key="2">
    <source>
        <dbReference type="EMBL" id="PFH36637.1"/>
    </source>
</evidence>
<dbReference type="VEuPathDB" id="ToxoDB:BESB_048290"/>
<evidence type="ECO:0000256" key="1">
    <source>
        <dbReference type="SAM" id="MobiDB-lite"/>
    </source>
</evidence>
<evidence type="ECO:0000313" key="3">
    <source>
        <dbReference type="Proteomes" id="UP000224006"/>
    </source>
</evidence>
<dbReference type="KEGG" id="bbes:BESB_048290"/>
<organism evidence="2 3">
    <name type="scientific">Besnoitia besnoiti</name>
    <name type="common">Apicomplexan protozoan</name>
    <dbReference type="NCBI Taxonomy" id="94643"/>
    <lineage>
        <taxon>Eukaryota</taxon>
        <taxon>Sar</taxon>
        <taxon>Alveolata</taxon>
        <taxon>Apicomplexa</taxon>
        <taxon>Conoidasida</taxon>
        <taxon>Coccidia</taxon>
        <taxon>Eucoccidiorida</taxon>
        <taxon>Eimeriorina</taxon>
        <taxon>Sarcocystidae</taxon>
        <taxon>Besnoitia</taxon>
    </lineage>
</organism>
<reference evidence="2 3" key="1">
    <citation type="submission" date="2017-09" db="EMBL/GenBank/DDBJ databases">
        <title>Genome sequencing of Besnoitia besnoiti strain Bb-Ger1.</title>
        <authorList>
            <person name="Schares G."/>
            <person name="Venepally P."/>
            <person name="Lorenzi H.A."/>
        </authorList>
    </citation>
    <scope>NUCLEOTIDE SEQUENCE [LARGE SCALE GENOMIC DNA]</scope>
    <source>
        <strain evidence="2 3">Bb-Ger1</strain>
    </source>
</reference>
<protein>
    <submittedName>
        <fullName evidence="2">Uncharacterized protein</fullName>
    </submittedName>
</protein>
<name>A0A2A9MLS2_BESBE</name>
<dbReference type="AlphaFoldDB" id="A0A2A9MLS2"/>
<dbReference type="Proteomes" id="UP000224006">
    <property type="component" value="Chromosome III"/>
</dbReference>
<accession>A0A2A9MLS2</accession>
<sequence>MGNVVDTADRLDPRFGVLTTPDGKKRSMRPEDCRPRYYERTYRETRILGTQAALQPYSLNSSPGLTLSRALNAWLQGDPELPEDPEFPAKLLQAAQDHDWKIENGADGVSIMYPGKRQPKLWVGPVRVVNPEDKLCPENGNANLSLDALIQQGLITPVYKPMPTAQPAPGAPSPHVNGPQASQPTTATNSRQQSEEEAQMAGEEFKTSVTDAVNLTAGTQYAPKGPEAPIHPAQAIYNNIPYPLPGSYCPPMTLAYPAAPAYPYPAMPTPPCPQYAVPSPLNRPPPVVAQGPCAPLLPIF</sequence>
<comment type="caution">
    <text evidence="2">The sequence shown here is derived from an EMBL/GenBank/DDBJ whole genome shotgun (WGS) entry which is preliminary data.</text>
</comment>